<dbReference type="OrthoDB" id="1676912at2759"/>
<proteinExistence type="predicted"/>
<feature type="domain" description="EF-hand" evidence="2">
    <location>
        <begin position="205"/>
        <end position="240"/>
    </location>
</feature>
<dbReference type="InterPro" id="IPR002048">
    <property type="entry name" value="EF_hand_dom"/>
</dbReference>
<dbReference type="SUPFAM" id="SSF47473">
    <property type="entry name" value="EF-hand"/>
    <property type="match status" value="1"/>
</dbReference>
<organism evidence="3 4">
    <name type="scientific">Salix dunnii</name>
    <dbReference type="NCBI Taxonomy" id="1413687"/>
    <lineage>
        <taxon>Eukaryota</taxon>
        <taxon>Viridiplantae</taxon>
        <taxon>Streptophyta</taxon>
        <taxon>Embryophyta</taxon>
        <taxon>Tracheophyta</taxon>
        <taxon>Spermatophyta</taxon>
        <taxon>Magnoliopsida</taxon>
        <taxon>eudicotyledons</taxon>
        <taxon>Gunneridae</taxon>
        <taxon>Pentapetalae</taxon>
        <taxon>rosids</taxon>
        <taxon>fabids</taxon>
        <taxon>Malpighiales</taxon>
        <taxon>Salicaceae</taxon>
        <taxon>Saliceae</taxon>
        <taxon>Salix</taxon>
    </lineage>
</organism>
<sequence>MSVEILDGATIVNFMEDEEAFNVQIRDRFAHLDSDHDGRLSYGEMLKELQCLRVLETHFGVDVETDPDELVRVYDSLFVQFDHDLNGTVDLEEFKSETKQMMLAMANGMGFLPVQMVLEEDSFLKKAAEWESAKLKMSVEILDGATIVNFMEDEEAFNVQIRDRFAHLDTDHDGRLSYGEMLKELQCLRVLETHFGVDVETDPDELVRVYDSLFVQFDHDLNGTVDLEEFKSETKQMMLAMANGMGFLPVQMVLEEDSFLKKAAEWESAKLFPGEEDASLTSEEQRWSHALLHHIGYCHSGHDHLAIVNIAKG</sequence>
<keyword evidence="1" id="KW-0106">Calcium</keyword>
<gene>
    <name evidence="3" type="ORF">SADUNF_Sadunf02G0178000</name>
</gene>
<dbReference type="Gene3D" id="1.10.238.10">
    <property type="entry name" value="EF-hand"/>
    <property type="match status" value="2"/>
</dbReference>
<accession>A0A835N8J2</accession>
<dbReference type="PROSITE" id="PS50222">
    <property type="entry name" value="EF_HAND_2"/>
    <property type="match status" value="4"/>
</dbReference>
<dbReference type="PANTHER" id="PTHR34574">
    <property type="entry name" value="CALCIUM-BINDING EF-HAND FAMILY PROTEIN-RELATED"/>
    <property type="match status" value="1"/>
</dbReference>
<dbReference type="Pfam" id="PF13499">
    <property type="entry name" value="EF-hand_7"/>
    <property type="match status" value="2"/>
</dbReference>
<evidence type="ECO:0000313" key="3">
    <source>
        <dbReference type="EMBL" id="KAF9688252.1"/>
    </source>
</evidence>
<dbReference type="AlphaFoldDB" id="A0A835N8J2"/>
<dbReference type="SMART" id="SM00054">
    <property type="entry name" value="EFh"/>
    <property type="match status" value="4"/>
</dbReference>
<protein>
    <recommendedName>
        <fullName evidence="2">EF-hand domain-containing protein</fullName>
    </recommendedName>
</protein>
<dbReference type="GO" id="GO:0005509">
    <property type="term" value="F:calcium ion binding"/>
    <property type="evidence" value="ECO:0007669"/>
    <property type="project" value="InterPro"/>
</dbReference>
<evidence type="ECO:0000259" key="2">
    <source>
        <dbReference type="PROSITE" id="PS50222"/>
    </source>
</evidence>
<dbReference type="EMBL" id="JADGMS010000002">
    <property type="protein sequence ID" value="KAF9688252.1"/>
    <property type="molecule type" value="Genomic_DNA"/>
</dbReference>
<dbReference type="InterPro" id="IPR011992">
    <property type="entry name" value="EF-hand-dom_pair"/>
</dbReference>
<dbReference type="InterPro" id="IPR018247">
    <property type="entry name" value="EF_Hand_1_Ca_BS"/>
</dbReference>
<name>A0A835N8J2_9ROSI</name>
<feature type="domain" description="EF-hand" evidence="2">
    <location>
        <begin position="69"/>
        <end position="104"/>
    </location>
</feature>
<comment type="caution">
    <text evidence="3">The sequence shown here is derived from an EMBL/GenBank/DDBJ whole genome shotgun (WGS) entry which is preliminary data.</text>
</comment>
<dbReference type="Proteomes" id="UP000657918">
    <property type="component" value="Unassembled WGS sequence"/>
</dbReference>
<feature type="domain" description="EF-hand" evidence="2">
    <location>
        <begin position="20"/>
        <end position="55"/>
    </location>
</feature>
<evidence type="ECO:0000313" key="4">
    <source>
        <dbReference type="Proteomes" id="UP000657918"/>
    </source>
</evidence>
<reference evidence="3 4" key="1">
    <citation type="submission" date="2020-10" db="EMBL/GenBank/DDBJ databases">
        <title>Plant Genome Project.</title>
        <authorList>
            <person name="Zhang R.-G."/>
        </authorList>
    </citation>
    <scope>NUCLEOTIDE SEQUENCE [LARGE SCALE GENOMIC DNA]</scope>
    <source>
        <strain evidence="3">FAFU-HL-1</strain>
        <tissue evidence="3">Leaf</tissue>
    </source>
</reference>
<dbReference type="PROSITE" id="PS00018">
    <property type="entry name" value="EF_HAND_1"/>
    <property type="match status" value="2"/>
</dbReference>
<evidence type="ECO:0000256" key="1">
    <source>
        <dbReference type="ARBA" id="ARBA00022837"/>
    </source>
</evidence>
<keyword evidence="4" id="KW-1185">Reference proteome</keyword>
<dbReference type="PANTHER" id="PTHR34574:SF10">
    <property type="entry name" value="OS09G0482800 PROTEIN"/>
    <property type="match status" value="1"/>
</dbReference>
<feature type="domain" description="EF-hand" evidence="2">
    <location>
        <begin position="156"/>
        <end position="191"/>
    </location>
</feature>